<evidence type="ECO:0000313" key="9">
    <source>
        <dbReference type="Proteomes" id="UP001231451"/>
    </source>
</evidence>
<organism evidence="8 9">
    <name type="scientific">Lacticaseibacillus paracasei</name>
    <name type="common">Lactobacillus paracasei</name>
    <dbReference type="NCBI Taxonomy" id="1597"/>
    <lineage>
        <taxon>Bacteria</taxon>
        <taxon>Bacillati</taxon>
        <taxon>Bacillota</taxon>
        <taxon>Bacilli</taxon>
        <taxon>Lactobacillales</taxon>
        <taxon>Lactobacillaceae</taxon>
        <taxon>Lacticaseibacillus</taxon>
    </lineage>
</organism>
<feature type="transmembrane region" description="Helical" evidence="6">
    <location>
        <begin position="219"/>
        <end position="243"/>
    </location>
</feature>
<dbReference type="Gene3D" id="3.60.15.10">
    <property type="entry name" value="Ribonuclease Z/Hydroxyacylglutathione hydrolase-like"/>
    <property type="match status" value="1"/>
</dbReference>
<feature type="transmembrane region" description="Helical" evidence="6">
    <location>
        <begin position="445"/>
        <end position="461"/>
    </location>
</feature>
<evidence type="ECO:0000256" key="4">
    <source>
        <dbReference type="ARBA" id="ARBA00022989"/>
    </source>
</evidence>
<feature type="transmembrane region" description="Helical" evidence="6">
    <location>
        <begin position="377"/>
        <end position="398"/>
    </location>
</feature>
<comment type="subcellular location">
    <subcellularLocation>
        <location evidence="1">Cell membrane</location>
        <topology evidence="1">Multi-pass membrane protein</topology>
    </subcellularLocation>
</comment>
<keyword evidence="2" id="KW-1003">Cell membrane</keyword>
<dbReference type="PANTHER" id="PTHR30619">
    <property type="entry name" value="DNA INTERNALIZATION/COMPETENCE PROTEIN COMEC/REC2"/>
    <property type="match status" value="1"/>
</dbReference>
<evidence type="ECO:0000256" key="2">
    <source>
        <dbReference type="ARBA" id="ARBA00022475"/>
    </source>
</evidence>
<accession>A0A1S2AKK2</accession>
<dbReference type="Proteomes" id="UP001231451">
    <property type="component" value="Unassembled WGS sequence"/>
</dbReference>
<gene>
    <name evidence="8" type="ORF">QUF16_00885</name>
</gene>
<feature type="transmembrane region" description="Helical" evidence="6">
    <location>
        <begin position="290"/>
        <end position="310"/>
    </location>
</feature>
<dbReference type="KEGG" id="lcl:LOCK919_1504"/>
<dbReference type="Pfam" id="PF03772">
    <property type="entry name" value="Competence"/>
    <property type="match status" value="1"/>
</dbReference>
<evidence type="ECO:0000256" key="1">
    <source>
        <dbReference type="ARBA" id="ARBA00004651"/>
    </source>
</evidence>
<feature type="transmembrane region" description="Helical" evidence="6">
    <location>
        <begin position="316"/>
        <end position="333"/>
    </location>
</feature>
<evidence type="ECO:0000256" key="6">
    <source>
        <dbReference type="SAM" id="Phobius"/>
    </source>
</evidence>
<evidence type="ECO:0000256" key="5">
    <source>
        <dbReference type="ARBA" id="ARBA00023136"/>
    </source>
</evidence>
<dbReference type="GO" id="GO:0005886">
    <property type="term" value="C:plasma membrane"/>
    <property type="evidence" value="ECO:0007669"/>
    <property type="project" value="UniProtKB-SubCell"/>
</dbReference>
<feature type="transmembrane region" description="Helical" evidence="6">
    <location>
        <begin position="12"/>
        <end position="35"/>
    </location>
</feature>
<dbReference type="Pfam" id="PF00753">
    <property type="entry name" value="Lactamase_B"/>
    <property type="match status" value="1"/>
</dbReference>
<dbReference type="InterPro" id="IPR035681">
    <property type="entry name" value="ComA-like_MBL"/>
</dbReference>
<name>A0A1S2AKK2_LACPA</name>
<feature type="domain" description="Metallo-beta-lactamase" evidence="7">
    <location>
        <begin position="474"/>
        <end position="675"/>
    </location>
</feature>
<dbReference type="InterPro" id="IPR001279">
    <property type="entry name" value="Metallo-B-lactamas"/>
</dbReference>
<dbReference type="CDD" id="cd07731">
    <property type="entry name" value="ComA-like_MBL-fold"/>
    <property type="match status" value="1"/>
</dbReference>
<evidence type="ECO:0000256" key="3">
    <source>
        <dbReference type="ARBA" id="ARBA00022692"/>
    </source>
</evidence>
<feature type="transmembrane region" description="Helical" evidence="6">
    <location>
        <begin position="255"/>
        <end position="278"/>
    </location>
</feature>
<dbReference type="AlphaFoldDB" id="A0A1S2AKK2"/>
<reference evidence="8" key="1">
    <citation type="submission" date="2023-06" db="EMBL/GenBank/DDBJ databases">
        <title>Draft Genome Sequences of lactic acid bacteria strains isolated from fermented milk products.</title>
        <authorList>
            <person name="Elcheninov A.G."/>
            <person name="Klyukina A."/>
            <person name="Zayulina K.S."/>
            <person name="Gavirova L.A."/>
            <person name="Shcherbakova P.A."/>
            <person name="Shestakov A.I."/>
            <person name="Kublanov I.V."/>
            <person name="Kochetkova T.V."/>
        </authorList>
    </citation>
    <scope>NUCLEOTIDE SEQUENCE</scope>
    <source>
        <strain evidence="8">TOM.1374</strain>
    </source>
</reference>
<dbReference type="PANTHER" id="PTHR30619:SF7">
    <property type="entry name" value="BETA-LACTAMASE DOMAIN PROTEIN"/>
    <property type="match status" value="1"/>
</dbReference>
<feature type="transmembrane region" description="Helical" evidence="6">
    <location>
        <begin position="419"/>
        <end position="439"/>
    </location>
</feature>
<accession>S4ZLQ5</accession>
<protein>
    <submittedName>
        <fullName evidence="8">ComEC/Rec2 family competence protein</fullName>
    </submittedName>
</protein>
<comment type="caution">
    <text evidence="8">The sequence shown here is derived from an EMBL/GenBank/DDBJ whole genome shotgun (WGS) entry which is preliminary data.</text>
</comment>
<dbReference type="InterPro" id="IPR036866">
    <property type="entry name" value="RibonucZ/Hydroxyglut_hydro"/>
</dbReference>
<dbReference type="SUPFAM" id="SSF56281">
    <property type="entry name" value="Metallo-hydrolase/oxidoreductase"/>
    <property type="match status" value="1"/>
</dbReference>
<keyword evidence="3 6" id="KW-0812">Transmembrane</keyword>
<keyword evidence="4 6" id="KW-1133">Transmembrane helix</keyword>
<dbReference type="InterPro" id="IPR052159">
    <property type="entry name" value="Competence_DNA_uptake"/>
</dbReference>
<feature type="transmembrane region" description="Helical" evidence="6">
    <location>
        <begin position="345"/>
        <end position="371"/>
    </location>
</feature>
<dbReference type="EMBL" id="JAUCBG010000001">
    <property type="protein sequence ID" value="MDM7452900.1"/>
    <property type="molecule type" value="Genomic_DNA"/>
</dbReference>
<proteinExistence type="predicted"/>
<dbReference type="InterPro" id="IPR004477">
    <property type="entry name" value="ComEC_N"/>
</dbReference>
<dbReference type="SMART" id="SM00849">
    <property type="entry name" value="Lactamase_B"/>
    <property type="match status" value="1"/>
</dbReference>
<feature type="transmembrane region" description="Helical" evidence="6">
    <location>
        <begin position="41"/>
        <end position="58"/>
    </location>
</feature>
<dbReference type="RefSeq" id="WP_016386566.1">
    <property type="nucleotide sequence ID" value="NC_021721.1"/>
</dbReference>
<keyword evidence="5 6" id="KW-0472">Membrane</keyword>
<sequence>MSGRFILMAAGLLAGILIGIGGWLPACLLLLWLLVKTTRNLVIVVSLAILVGLGRGLIDAQQWRQPPVPQGSIVIPATALKLKEGYASFTGRAANGVIVSGRGSVNQAVAARLKSNNQPLVLHGQHQIKRLAPARNQFEFDYATYVWQTQQLAYELVKPQLSFESRSPQNIAELVDGWRVHLFDYFEQLPTKVRQYAKGLFLGQLDEDFLTQRQAFVDLGIFHVFSVSGMHLFAIIAGLYWFAARLRVPQGLVDLSLIVLLPLLLLLLPLGAGLWRAVWMRLAGIVNDHLQLGFSGLDLFSFVLMVNLFWQPRVLLTMGGQLTYLLTGLLVALPAMRSWQLNWRLVLASMPVIAWHTFSFNILTVLFNWLLMPIFELGVMPGLAIALLLPHATLTATFDDGLQLLENGLVSLSRVPGQIVTGAFPSWLALIGVVVMLTVIVAKRWLAAACWFVTVFGWCWYQPNYRVVMFDVGQGDAILIETPFHQGALLIDTGGRIFGKTTNPPVRRAIVPYLHARGYARLDTLLLTHPDMDHVGDAPLLSQLMPVGRLITTATSIQHQMIQKVAKQVQHVQLVAADDWLRIGPAKFQVVSPKAQTSGDPTKTNADSIVLYGKIGNSSWLLTGDAEKEAEEKNIMPRQLTADYLKVGHHGSKTSSTPALINSLHLKAALISAGVDNRYGHPHPETLATLAAAHVPWASTSERGMLWVEPGQNKQEDQLFGWLPTKEQSSNAGP</sequence>
<evidence type="ECO:0000259" key="7">
    <source>
        <dbReference type="SMART" id="SM00849"/>
    </source>
</evidence>
<evidence type="ECO:0000313" key="8">
    <source>
        <dbReference type="EMBL" id="MDM7452900.1"/>
    </source>
</evidence>